<dbReference type="SUPFAM" id="SSF53756">
    <property type="entry name" value="UDP-Glycosyltransferase/glycogen phosphorylase"/>
    <property type="match status" value="1"/>
</dbReference>
<dbReference type="Proteomes" id="UP000320176">
    <property type="component" value="Unassembled WGS sequence"/>
</dbReference>
<accession>A0A5C5ZQR9</accession>
<proteinExistence type="predicted"/>
<sequence>MTRILYAWEWGAGVGHIARFAPIAQRLKQDGNQIAVALRSHSHVDSFFPSDQYEIYQAPVTPDRPPRSIRHPRTLASLSWNLGYCSKERVGSLVKRWIELVHGISPDVIISDFGIGAAIAGAAMQIPQMRLGTGYECPPPQSPLAEIRLAGFPSSVCERDVEDQILNWITTALRESGFHGHSISCFADLIGDQALLSTVGELDHYERATPESSYLGIWDHGDGPPAQWPSNELPRVFAYLKPHPNVPQLLREITRHGYQVAVASDVLKMQRLIPSDLSTVRLQSQLVSLEQIADDCQFAITNGNHGTTLRLLSYGLPILACPLFIEQQVTSQRIAHLGLGRQASLNSVGQFSSAIQQMNNHQIKETVRCFSNRNSDSLDALALDRALTQLQGFLNT</sequence>
<dbReference type="Gene3D" id="3.40.50.2000">
    <property type="entry name" value="Glycogen Phosphorylase B"/>
    <property type="match status" value="2"/>
</dbReference>
<dbReference type="EMBL" id="SJPN01000025">
    <property type="protein sequence ID" value="TWT89257.1"/>
    <property type="molecule type" value="Genomic_DNA"/>
</dbReference>
<name>A0A5C5ZQR9_9BACT</name>
<dbReference type="RefSeq" id="WP_146523722.1">
    <property type="nucleotide sequence ID" value="NZ_CP151726.1"/>
</dbReference>
<organism evidence="1 2">
    <name type="scientific">Stieleria varia</name>
    <dbReference type="NCBI Taxonomy" id="2528005"/>
    <lineage>
        <taxon>Bacteria</taxon>
        <taxon>Pseudomonadati</taxon>
        <taxon>Planctomycetota</taxon>
        <taxon>Planctomycetia</taxon>
        <taxon>Pirellulales</taxon>
        <taxon>Pirellulaceae</taxon>
        <taxon>Stieleria</taxon>
    </lineage>
</organism>
<evidence type="ECO:0000313" key="2">
    <source>
        <dbReference type="Proteomes" id="UP000320176"/>
    </source>
</evidence>
<gene>
    <name evidence="1" type="ORF">Pla52n_68540</name>
</gene>
<protein>
    <submittedName>
        <fullName evidence="1">MurG-like transferase</fullName>
    </submittedName>
</protein>
<evidence type="ECO:0000313" key="1">
    <source>
        <dbReference type="EMBL" id="TWT89257.1"/>
    </source>
</evidence>
<keyword evidence="1" id="KW-0808">Transferase</keyword>
<comment type="caution">
    <text evidence="1">The sequence shown here is derived from an EMBL/GenBank/DDBJ whole genome shotgun (WGS) entry which is preliminary data.</text>
</comment>
<dbReference type="GO" id="GO:0016740">
    <property type="term" value="F:transferase activity"/>
    <property type="evidence" value="ECO:0007669"/>
    <property type="project" value="UniProtKB-KW"/>
</dbReference>
<reference evidence="1 2" key="1">
    <citation type="submission" date="2019-02" db="EMBL/GenBank/DDBJ databases">
        <title>Deep-cultivation of Planctomycetes and their phenomic and genomic characterization uncovers novel biology.</title>
        <authorList>
            <person name="Wiegand S."/>
            <person name="Jogler M."/>
            <person name="Boedeker C."/>
            <person name="Pinto D."/>
            <person name="Vollmers J."/>
            <person name="Rivas-Marin E."/>
            <person name="Kohn T."/>
            <person name="Peeters S.H."/>
            <person name="Heuer A."/>
            <person name="Rast P."/>
            <person name="Oberbeckmann S."/>
            <person name="Bunk B."/>
            <person name="Jeske O."/>
            <person name="Meyerdierks A."/>
            <person name="Storesund J.E."/>
            <person name="Kallscheuer N."/>
            <person name="Luecker S."/>
            <person name="Lage O.M."/>
            <person name="Pohl T."/>
            <person name="Merkel B.J."/>
            <person name="Hornburger P."/>
            <person name="Mueller R.-W."/>
            <person name="Bruemmer F."/>
            <person name="Labrenz M."/>
            <person name="Spormann A.M."/>
            <person name="Op Den Camp H."/>
            <person name="Overmann J."/>
            <person name="Amann R."/>
            <person name="Jetten M.S.M."/>
            <person name="Mascher T."/>
            <person name="Medema M.H."/>
            <person name="Devos D.P."/>
            <person name="Kaster A.-K."/>
            <person name="Ovreas L."/>
            <person name="Rohde M."/>
            <person name="Galperin M.Y."/>
            <person name="Jogler C."/>
        </authorList>
    </citation>
    <scope>NUCLEOTIDE SEQUENCE [LARGE SCALE GENOMIC DNA]</scope>
    <source>
        <strain evidence="1 2">Pla52n</strain>
    </source>
</reference>
<keyword evidence="2" id="KW-1185">Reference proteome</keyword>
<dbReference type="OrthoDB" id="271062at2"/>
<dbReference type="AlphaFoldDB" id="A0A5C5ZQR9"/>